<reference evidence="1 2" key="1">
    <citation type="submission" date="2014-05" db="EMBL/GenBank/DDBJ databases">
        <authorList>
            <person name="Rizzardi K."/>
            <person name="Winiecka-Krusnell J."/>
            <person name="Ramliden M."/>
            <person name="Alm E."/>
            <person name="Andersson S."/>
            <person name="Byfors S."/>
        </authorList>
    </citation>
    <scope>NUCLEOTIDE SEQUENCE [LARGE SCALE GENOMIC DNA]</scope>
    <source>
        <strain evidence="1 2">LEGN</strain>
    </source>
</reference>
<dbReference type="STRING" id="1498499.EP47_10400"/>
<proteinExistence type="predicted"/>
<keyword evidence="2" id="KW-1185">Reference proteome</keyword>
<evidence type="ECO:0000313" key="2">
    <source>
        <dbReference type="Proteomes" id="UP000054422"/>
    </source>
</evidence>
<dbReference type="RefSeq" id="WP_035890951.1">
    <property type="nucleotide sequence ID" value="NZ_JNCF01000063.1"/>
</dbReference>
<dbReference type="Proteomes" id="UP000054422">
    <property type="component" value="Unassembled WGS sequence"/>
</dbReference>
<evidence type="ECO:0000313" key="1">
    <source>
        <dbReference type="EMBL" id="KGP62482.1"/>
    </source>
</evidence>
<name>A0A0A2SP01_9GAMM</name>
<gene>
    <name evidence="1" type="ORF">EP47_10400</name>
</gene>
<protein>
    <submittedName>
        <fullName evidence="1">Protein SdhA</fullName>
    </submittedName>
</protein>
<organism evidence="1 2">
    <name type="scientific">Legionella norrlandica</name>
    <dbReference type="NCBI Taxonomy" id="1498499"/>
    <lineage>
        <taxon>Bacteria</taxon>
        <taxon>Pseudomonadati</taxon>
        <taxon>Pseudomonadota</taxon>
        <taxon>Gammaproteobacteria</taxon>
        <taxon>Legionellales</taxon>
        <taxon>Legionellaceae</taxon>
        <taxon>Legionella</taxon>
    </lineage>
</organism>
<sequence length="1447" mass="168531">MISEYIKLLESFKQNQFSKLIEKINSKVIATLKSNHFNPRLAPYLEKINKDGVPFTDFDLDPENISQIKKLINALYHARLAFQDLERVDVKNLSQTYSDLSLLYNNTIHQAYQACYLITNLDVDLQEIFKEELILLLPLVSKLQTFANEHSEDTKQLAESLKDLPLSYKAGEISGIAVEQMRPSTGDWDYQFLTQFSAVLPGYIEQLTQYIRQYSSQIIEKEPTLNNAKTEELQNTALKLLNDLENLKGNDFFVSLKVLNYIHIIRNIITLATSSIEQMGHFSASSQDVIRDNLAQLKYVLLPNLFGLVDKIEDNVMLKPGTLSKPLMEKIKPLYELLIYYASKPVDFKEKGEELLSIEDSRFLALRLERTYQRIDEANKSLFKIQKAQEALDSFYEILNNPLYKNLSINQLSKEIKSQLITHYKVISPYMMNVDIDLNALLIDSLQQGAESWTSYLMKPWHWISGQPPADQVSIVLAKKEALQALITKKKITQQFHIDLNRDLIDSVHKQTNLTLFPYSEKTNVFTIDEASALNPANSATTKLQFKLENGHNLLTNPENLTSDQALDLYQWYRNKREKFRVASDAYNEFIDILKKQSKIITEIERRAVYLNDLDKATKARCRSLYNIFQPYFINGIPPELRASAISFDKFLVHSFSDEPSIYTAPAIDLFEKLDEHFQIYFTEVDLQWNKKSKQYLKCAQEKFTSENTVIKLDHDATLEKRAHRLIKHTKFSEYFQKIRAELNQTILLFNHSMKAELQQQSKGIPYPELEDKNKELSQSEQVIAIKRLFNSLYHIEKIILELEKLDTHSFESVYVYHLVQVYDHINEIKKLALKLASDPHFKLIGRDLLEKAQMLFATIQEHSDAYQVSSEEVHYNKEIQYTALWYTLNAFYILPKHIRSLRNNNYLTTEELNELHLKAKKANVTIENIIKSSNSYFKLFLQSPVMYLLYREMTNKLHEFIGTSHNTIMNNLDQFRSKIFTPMLMEADVWEDKLGLVPGTISGPLKKITDEYYKGLLHSLQLHSKIHIKMVCDKAPLEQRIKTTNKSLENATKHLEKLEKNYKPIIKLYELIQSRNNLSGGFLPASPLVIKLTEEQLIENYPKALYKLVKLQKKLPQNTDPDPKDYELDAFLNSQLKEYEPKLTLIKDLIISSYHHYLGLKATYLMKANTAKEKLQYLNELKLTQEKEDLLYIEEYTTESFDKQLEVLCNRHIGLQYTDKEYRTRLREYLLVFKKEIINLSKFEEDINLTIKNLLKQKIKKFEEDNFVNYYHLDAVRVALAQFKNYFSLSTKAIEHKKFTFESEDTLAKKTKLINDLIDISEAQTLIINGKTIPVTIEERIKQISSQVKNPNFERIIMDHKRENYFSWNYLKQCILSLLEALHLYTPDRRKLFNNLQSSVNTKPQINELANRFGLFAGKKPATAVTPEYIAGKDETLNTSPSVATT</sequence>
<dbReference type="EMBL" id="JNCF01000063">
    <property type="protein sequence ID" value="KGP62482.1"/>
    <property type="molecule type" value="Genomic_DNA"/>
</dbReference>
<comment type="caution">
    <text evidence="1">The sequence shown here is derived from an EMBL/GenBank/DDBJ whole genome shotgun (WGS) entry which is preliminary data.</text>
</comment>
<accession>A0A0A2SP01</accession>